<dbReference type="Proteomes" id="UP001174934">
    <property type="component" value="Unassembled WGS sequence"/>
</dbReference>
<dbReference type="Gene3D" id="3.40.50.300">
    <property type="entry name" value="P-loop containing nucleotide triphosphate hydrolases"/>
    <property type="match status" value="1"/>
</dbReference>
<dbReference type="PRINTS" id="PR00819">
    <property type="entry name" value="CBXCFQXSUPER"/>
</dbReference>
<keyword evidence="2" id="KW-0067">ATP-binding</keyword>
<evidence type="ECO:0000313" key="5">
    <source>
        <dbReference type="EMBL" id="KAK0609725.1"/>
    </source>
</evidence>
<gene>
    <name evidence="5" type="ORF">B0T17DRAFT_621519</name>
</gene>
<proteinExistence type="predicted"/>
<dbReference type="InterPro" id="IPR041627">
    <property type="entry name" value="AAA_lid_6"/>
</dbReference>
<keyword evidence="6" id="KW-1185">Reference proteome</keyword>
<evidence type="ECO:0000256" key="2">
    <source>
        <dbReference type="ARBA" id="ARBA00022840"/>
    </source>
</evidence>
<feature type="region of interest" description="Disordered" evidence="3">
    <location>
        <begin position="1"/>
        <end position="50"/>
    </location>
</feature>
<dbReference type="InterPro" id="IPR000641">
    <property type="entry name" value="CbxX/CfxQ"/>
</dbReference>
<comment type="caution">
    <text evidence="5">The sequence shown here is derived from an EMBL/GenBank/DDBJ whole genome shotgun (WGS) entry which is preliminary data.</text>
</comment>
<dbReference type="FunFam" id="1.10.8.60:FF:000160">
    <property type="entry name" value="WGS project CABT00000000 data, contig 2.55"/>
    <property type="match status" value="1"/>
</dbReference>
<reference evidence="5" key="1">
    <citation type="submission" date="2023-06" db="EMBL/GenBank/DDBJ databases">
        <title>Genome-scale phylogeny and comparative genomics of the fungal order Sordariales.</title>
        <authorList>
            <consortium name="Lawrence Berkeley National Laboratory"/>
            <person name="Hensen N."/>
            <person name="Bonometti L."/>
            <person name="Westerberg I."/>
            <person name="Brannstrom I.O."/>
            <person name="Guillou S."/>
            <person name="Cros-Aarteil S."/>
            <person name="Calhoun S."/>
            <person name="Haridas S."/>
            <person name="Kuo A."/>
            <person name="Mondo S."/>
            <person name="Pangilinan J."/>
            <person name="Riley R."/>
            <person name="LaButti K."/>
            <person name="Andreopoulos B."/>
            <person name="Lipzen A."/>
            <person name="Chen C."/>
            <person name="Yanf M."/>
            <person name="Daum C."/>
            <person name="Ng V."/>
            <person name="Clum A."/>
            <person name="Steindorff A."/>
            <person name="Ohm R."/>
            <person name="Martin F."/>
            <person name="Silar P."/>
            <person name="Natvig D."/>
            <person name="Lalanne C."/>
            <person name="Gautier V."/>
            <person name="Ament-velasquez S.L."/>
            <person name="Kruys A."/>
            <person name="Hutchinson M.I."/>
            <person name="Powell A.J."/>
            <person name="Barry K."/>
            <person name="Miller A.N."/>
            <person name="Grigoriev I.V."/>
            <person name="Debuchy R."/>
            <person name="Gladieux P."/>
            <person name="Thoren M.H."/>
            <person name="Johannesson H."/>
        </authorList>
    </citation>
    <scope>NUCLEOTIDE SEQUENCE</scope>
    <source>
        <strain evidence="5">SMH3391-2</strain>
    </source>
</reference>
<dbReference type="GO" id="GO:0005524">
    <property type="term" value="F:ATP binding"/>
    <property type="evidence" value="ECO:0007669"/>
    <property type="project" value="UniProtKB-KW"/>
</dbReference>
<dbReference type="PANTHER" id="PTHR43392">
    <property type="entry name" value="AAA-TYPE ATPASE FAMILY PROTEIN / ANKYRIN REPEAT FAMILY PROTEIN"/>
    <property type="match status" value="1"/>
</dbReference>
<feature type="region of interest" description="Disordered" evidence="3">
    <location>
        <begin position="363"/>
        <end position="418"/>
    </location>
</feature>
<evidence type="ECO:0000256" key="1">
    <source>
        <dbReference type="ARBA" id="ARBA00022741"/>
    </source>
</evidence>
<organism evidence="5 6">
    <name type="scientific">Bombardia bombarda</name>
    <dbReference type="NCBI Taxonomy" id="252184"/>
    <lineage>
        <taxon>Eukaryota</taxon>
        <taxon>Fungi</taxon>
        <taxon>Dikarya</taxon>
        <taxon>Ascomycota</taxon>
        <taxon>Pezizomycotina</taxon>
        <taxon>Sordariomycetes</taxon>
        <taxon>Sordariomycetidae</taxon>
        <taxon>Sordariales</taxon>
        <taxon>Lasiosphaeriaceae</taxon>
        <taxon>Bombardia</taxon>
    </lineage>
</organism>
<evidence type="ECO:0000259" key="4">
    <source>
        <dbReference type="Pfam" id="PF17866"/>
    </source>
</evidence>
<dbReference type="PANTHER" id="PTHR43392:SF2">
    <property type="entry name" value="AAA-TYPE ATPASE FAMILY PROTEIN _ ANKYRIN REPEAT FAMILY PROTEIN"/>
    <property type="match status" value="1"/>
</dbReference>
<dbReference type="InterPro" id="IPR027417">
    <property type="entry name" value="P-loop_NTPase"/>
</dbReference>
<dbReference type="Pfam" id="PF17866">
    <property type="entry name" value="AAA_lid_6"/>
    <property type="match status" value="1"/>
</dbReference>
<protein>
    <recommendedName>
        <fullName evidence="4">CbbX AAA lid domain-containing protein</fullName>
    </recommendedName>
</protein>
<dbReference type="SUPFAM" id="SSF52540">
    <property type="entry name" value="P-loop containing nucleoside triphosphate hydrolases"/>
    <property type="match status" value="1"/>
</dbReference>
<evidence type="ECO:0000313" key="6">
    <source>
        <dbReference type="Proteomes" id="UP001174934"/>
    </source>
</evidence>
<dbReference type="GO" id="GO:0016887">
    <property type="term" value="F:ATP hydrolysis activity"/>
    <property type="evidence" value="ECO:0007669"/>
    <property type="project" value="TreeGrafter"/>
</dbReference>
<dbReference type="AlphaFoldDB" id="A0AA39U1B7"/>
<dbReference type="EMBL" id="JAULSR010000012">
    <property type="protein sequence ID" value="KAK0609725.1"/>
    <property type="molecule type" value="Genomic_DNA"/>
</dbReference>
<sequence>MSEATLPRNVSRVSRPTTPISIASTAPTSDPPSPNPELDDKEQEHNPGLSSRIPYSLSFIDFTDAKLWQILHAKIEIQYNGKMEVEGGMSGLYMRVAVRRLARSGDNRWFGNARAVENLLATVNTRQARRITREKRHGKSPEPFLLTKEDLIGPEPDIAAEKSQAWAGLQKLIGLESVKDSVRYMLQRTKLNYRRELKEIRPIRFSLNQLFVGAPGTGKTTVAKLYGSILANIGLLSRGDVQKSRPKRFSERLSAKFSSSTRPTCSDAGDSSQGQDIYKTGVIDALVAMVQRVPGEDRCIILVGYEDKINNMFQNVNPGLSRRFPIAMPFRFENFDLPQLTDILNKKMNEEDLQATPRAMEDFATRSHDSDNDSDDSDDDDSHRGSSRENGVSDDKWAELEEGKKGNQQRDAQGRQLQKSLNAAETALLANKTAANKLSSHEKMMLKEKKVQQELLALTKCIMGYSWYRGRGLAVRWRSTLCIGSRDQGPNDNCTGGAAE</sequence>
<feature type="domain" description="CbbX AAA lid" evidence="4">
    <location>
        <begin position="96"/>
        <end position="151"/>
    </location>
</feature>
<dbReference type="Gene3D" id="1.10.8.60">
    <property type="match status" value="1"/>
</dbReference>
<name>A0AA39U1B7_9PEZI</name>
<feature type="compositionally biased region" description="Polar residues" evidence="3">
    <location>
        <begin position="409"/>
        <end position="418"/>
    </location>
</feature>
<feature type="compositionally biased region" description="Basic and acidic residues" evidence="3">
    <location>
        <begin position="381"/>
        <end position="405"/>
    </location>
</feature>
<accession>A0AA39U1B7</accession>
<feature type="compositionally biased region" description="Polar residues" evidence="3">
    <location>
        <begin position="11"/>
        <end position="20"/>
    </location>
</feature>
<evidence type="ECO:0000256" key="3">
    <source>
        <dbReference type="SAM" id="MobiDB-lite"/>
    </source>
</evidence>
<dbReference type="InterPro" id="IPR050773">
    <property type="entry name" value="CbxX/CfxQ_RuBisCO_ESX"/>
</dbReference>
<keyword evidence="1" id="KW-0547">Nucleotide-binding</keyword>